<proteinExistence type="predicted"/>
<dbReference type="InterPro" id="IPR002110">
    <property type="entry name" value="Ankyrin_rpt"/>
</dbReference>
<evidence type="ECO:0000313" key="2">
    <source>
        <dbReference type="Proteomes" id="UP001321479"/>
    </source>
</evidence>
<name>A0ABM7NUC4_9VIRU</name>
<dbReference type="PROSITE" id="PS50088">
    <property type="entry name" value="ANK_REPEAT"/>
    <property type="match status" value="3"/>
</dbReference>
<dbReference type="Gene3D" id="1.25.40.20">
    <property type="entry name" value="Ankyrin repeat-containing domain"/>
    <property type="match status" value="3"/>
</dbReference>
<evidence type="ECO:0000313" key="1">
    <source>
        <dbReference type="EMBL" id="BCS83729.1"/>
    </source>
</evidence>
<dbReference type="Pfam" id="PF12796">
    <property type="entry name" value="Ank_2"/>
    <property type="match status" value="2"/>
</dbReference>
<dbReference type="RefSeq" id="YP_010842337.1">
    <property type="nucleotide sequence ID" value="NC_079139.1"/>
</dbReference>
<keyword evidence="2" id="KW-1185">Reference proteome</keyword>
<organism evidence="1 2">
    <name type="scientific">Cotonvirus japonicus</name>
    <dbReference type="NCBI Taxonomy" id="2811091"/>
    <lineage>
        <taxon>Viruses</taxon>
        <taxon>Varidnaviria</taxon>
        <taxon>Bamfordvirae</taxon>
        <taxon>Nucleocytoviricota</taxon>
        <taxon>Megaviricetes</taxon>
        <taxon>Imitervirales</taxon>
        <taxon>Mimiviridae</taxon>
        <taxon>Megamimivirinae</taxon>
        <taxon>Cotonvirus</taxon>
        <taxon>Cotonvirus japonicum</taxon>
    </lineage>
</organism>
<dbReference type="SMART" id="SM00248">
    <property type="entry name" value="ANK"/>
    <property type="match status" value="5"/>
</dbReference>
<dbReference type="EMBL" id="AP024483">
    <property type="protein sequence ID" value="BCS83729.1"/>
    <property type="molecule type" value="Genomic_DNA"/>
</dbReference>
<dbReference type="PANTHER" id="PTHR24118">
    <property type="entry name" value="POTE ANKYRIN DOMAIN"/>
    <property type="match status" value="1"/>
</dbReference>
<dbReference type="GeneID" id="80558934"/>
<accession>A0ABM7NUC4</accession>
<sequence>MKKCVIKSAKKTQKNENKIMEDEKKYSITPKLTYKKSDLSKLMRMVLKENKTSCGHQKIIEFLSNKNRDMYYFRRGEFRLGWNVLMIAVAGVNNFCSLKTIELLLKYGGNNYINSQDNNGRTALMIATDHSLNIGIEIAEFLLKNGADTNIQDCMGFSALYFACANPDITDPNIIPLLLKYGANVNLLSKKKNSPIIYFFKKYKDKPEFHNIKNLLLKNLDHKILPNIKINNYSCKIFQYFIDDGININIPNEKGNTCLINACKYGNKKIVEFLINNGSDPMLENKKGRNCYIIASKNNNFNIVKLLFNYGYDYLSCNNRKNIFYYLGYNVFDFLKLHDQKQFAKQNMKRVLFEIHSVAANFTLSPTSINTQLLDLNWSIKNNETDSLFDVKNKKILDYFGIYDEESLLVKVNSHLDFNNDL</sequence>
<dbReference type="PANTHER" id="PTHR24118:SF99">
    <property type="entry name" value="POTE ANKYRIN DOMAIN FAMILY MEMBER 3C-RELATED"/>
    <property type="match status" value="1"/>
</dbReference>
<dbReference type="PROSITE" id="PS50297">
    <property type="entry name" value="ANK_REP_REGION"/>
    <property type="match status" value="3"/>
</dbReference>
<protein>
    <submittedName>
        <fullName evidence="1">Ankyrin repeat protein</fullName>
    </submittedName>
</protein>
<dbReference type="Proteomes" id="UP001321479">
    <property type="component" value="Segment"/>
</dbReference>
<dbReference type="InterPro" id="IPR036770">
    <property type="entry name" value="Ankyrin_rpt-contain_sf"/>
</dbReference>
<dbReference type="SUPFAM" id="SSF48403">
    <property type="entry name" value="Ankyrin repeat"/>
    <property type="match status" value="1"/>
</dbReference>
<reference evidence="1 2" key="1">
    <citation type="submission" date="2021-02" db="EMBL/GenBank/DDBJ databases">
        <title>Cotonvirus japonicus, which uses Golgi apparatus of host cells for its virion factory, phylogenetically links tailed tupanvirus and icosahedral mimivirus.</title>
        <authorList>
            <person name="Takahashi H."/>
            <person name="Fukaya S."/>
            <person name="Song C."/>
            <person name="Murata K."/>
            <person name="Takemura M."/>
        </authorList>
    </citation>
    <scope>NUCLEOTIDE SEQUENCE [LARGE SCALE GENOMIC DNA]</scope>
</reference>